<dbReference type="EMBL" id="AATQ01000013">
    <property type="protein sequence ID" value="EAU46585.1"/>
    <property type="molecule type" value="Genomic_DNA"/>
</dbReference>
<reference evidence="1 2" key="1">
    <citation type="journal article" date="2010" name="J. Bacteriol.">
        <title>Genome sequences of Pelagibaca bermudensis HTCC2601T and Maritimibacter alkaliphilus HTCC2654T, the type strains of two marine Roseobacter genera.</title>
        <authorList>
            <person name="Thrash J.C."/>
            <person name="Cho J.C."/>
            <person name="Ferriera S."/>
            <person name="Johnson J."/>
            <person name="Vergin K.L."/>
            <person name="Giovannoni S.J."/>
        </authorList>
    </citation>
    <scope>NUCLEOTIDE SEQUENCE [LARGE SCALE GENOMIC DNA]</scope>
    <source>
        <strain evidence="2">DSM 26914 / JCM 13377 / KCTC 12554 / HTCC2601</strain>
    </source>
</reference>
<dbReference type="HOGENOM" id="CLU_3064467_0_0_5"/>
<name>Q0FQU7_SALBH</name>
<dbReference type="AlphaFoldDB" id="Q0FQU7"/>
<gene>
    <name evidence="1" type="ORF">R2601_19035</name>
</gene>
<evidence type="ECO:0000313" key="2">
    <source>
        <dbReference type="Proteomes" id="UP000006230"/>
    </source>
</evidence>
<dbReference type="Proteomes" id="UP000006230">
    <property type="component" value="Unassembled WGS sequence"/>
</dbReference>
<evidence type="ECO:0000313" key="1">
    <source>
        <dbReference type="EMBL" id="EAU46585.1"/>
    </source>
</evidence>
<accession>Q0FQU7</accession>
<keyword evidence="2" id="KW-1185">Reference proteome</keyword>
<sequence>MTTNISMLAIDLAKGSFQVCAVGPEGTCVDAPCLASMIFDLSAGSSIGRVSGL</sequence>
<proteinExistence type="predicted"/>
<comment type="caution">
    <text evidence="1">The sequence shown here is derived from an EMBL/GenBank/DDBJ whole genome shotgun (WGS) entry which is preliminary data.</text>
</comment>
<organism evidence="1 2">
    <name type="scientific">Salipiger bermudensis (strain DSM 26914 / JCM 13377 / KCTC 12554 / HTCC2601)</name>
    <name type="common">Pelagibaca bermudensis</name>
    <dbReference type="NCBI Taxonomy" id="314265"/>
    <lineage>
        <taxon>Bacteria</taxon>
        <taxon>Pseudomonadati</taxon>
        <taxon>Pseudomonadota</taxon>
        <taxon>Alphaproteobacteria</taxon>
        <taxon>Rhodobacterales</taxon>
        <taxon>Roseobacteraceae</taxon>
        <taxon>Salipiger</taxon>
    </lineage>
</organism>
<protein>
    <submittedName>
        <fullName evidence="1">Uncharacterized protein</fullName>
    </submittedName>
</protein>